<evidence type="ECO:0000313" key="1">
    <source>
        <dbReference type="EMBL" id="CAA0084372.1"/>
    </source>
</evidence>
<name>A0A5S9Q7W1_9GAMM</name>
<evidence type="ECO:0000313" key="4">
    <source>
        <dbReference type="Proteomes" id="UP000441399"/>
    </source>
</evidence>
<evidence type="ECO:0008006" key="5">
    <source>
        <dbReference type="Google" id="ProtNLM"/>
    </source>
</evidence>
<dbReference type="Proteomes" id="UP000441399">
    <property type="component" value="Unassembled WGS sequence"/>
</dbReference>
<dbReference type="OrthoDB" id="9811423at2"/>
<organism evidence="2 3">
    <name type="scientific">BD1-7 clade bacterium</name>
    <dbReference type="NCBI Taxonomy" id="2029982"/>
    <lineage>
        <taxon>Bacteria</taxon>
        <taxon>Pseudomonadati</taxon>
        <taxon>Pseudomonadota</taxon>
        <taxon>Gammaproteobacteria</taxon>
        <taxon>Cellvibrionales</taxon>
        <taxon>Spongiibacteraceae</taxon>
        <taxon>BD1-7 clade</taxon>
    </lineage>
</organism>
<proteinExistence type="predicted"/>
<gene>
    <name evidence="2" type="ORF">DPBNPPHM_01742</name>
    <name evidence="1" type="ORF">OPDIPICF_00667</name>
</gene>
<accession>A0A5S9Q7W1</accession>
<dbReference type="Proteomes" id="UP000434580">
    <property type="component" value="Unassembled WGS sequence"/>
</dbReference>
<protein>
    <recommendedName>
        <fullName evidence="5">Fe-S protein</fullName>
    </recommendedName>
</protein>
<dbReference type="EMBL" id="CACSIO010000001">
    <property type="protein sequence ID" value="CAA0084372.1"/>
    <property type="molecule type" value="Genomic_DNA"/>
</dbReference>
<dbReference type="PANTHER" id="PTHR35175:SF2">
    <property type="entry name" value="DUF1289 DOMAIN-CONTAINING PROTEIN"/>
    <property type="match status" value="1"/>
</dbReference>
<evidence type="ECO:0000313" key="3">
    <source>
        <dbReference type="Proteomes" id="UP000434580"/>
    </source>
</evidence>
<sequence>MTDEVASPCVSICVLDDKDVCQGCYRTAQEITDWTRYDNAEKSAVNAKCQERFKQEQKVIFS</sequence>
<dbReference type="InterPro" id="IPR010710">
    <property type="entry name" value="DUF1289"/>
</dbReference>
<dbReference type="EMBL" id="CACSII010000017">
    <property type="protein sequence ID" value="CAA0113844.1"/>
    <property type="molecule type" value="Genomic_DNA"/>
</dbReference>
<dbReference type="Pfam" id="PF06945">
    <property type="entry name" value="DUF1289"/>
    <property type="match status" value="1"/>
</dbReference>
<dbReference type="AlphaFoldDB" id="A0A5S9Q7W1"/>
<keyword evidence="4" id="KW-1185">Reference proteome</keyword>
<reference evidence="3 4" key="1">
    <citation type="submission" date="2019-11" db="EMBL/GenBank/DDBJ databases">
        <authorList>
            <person name="Holert J."/>
        </authorList>
    </citation>
    <scope>NUCLEOTIDE SEQUENCE [LARGE SCALE GENOMIC DNA]</scope>
    <source>
        <strain evidence="2">BC5_2</strain>
        <strain evidence="1">SB11_3</strain>
    </source>
</reference>
<dbReference type="PANTHER" id="PTHR35175">
    <property type="entry name" value="DUF1289 DOMAIN-CONTAINING PROTEIN"/>
    <property type="match status" value="1"/>
</dbReference>
<evidence type="ECO:0000313" key="2">
    <source>
        <dbReference type="EMBL" id="CAA0113844.1"/>
    </source>
</evidence>